<proteinExistence type="predicted"/>
<evidence type="ECO:0000313" key="3">
    <source>
        <dbReference type="Proteomes" id="UP001597327"/>
    </source>
</evidence>
<dbReference type="SMART" id="SM00382">
    <property type="entry name" value="AAA"/>
    <property type="match status" value="1"/>
</dbReference>
<dbReference type="InterPro" id="IPR052934">
    <property type="entry name" value="Methyl-DNA_Rec/Restrict_Enz"/>
</dbReference>
<dbReference type="PANTHER" id="PTHR37291:SF1">
    <property type="entry name" value="TYPE IV METHYL-DIRECTED RESTRICTION ENZYME ECOKMCRB SUBUNIT"/>
    <property type="match status" value="1"/>
</dbReference>
<dbReference type="RefSeq" id="WP_188318774.1">
    <property type="nucleotide sequence ID" value="NZ_JBHUFA010000001.1"/>
</dbReference>
<name>A0ABW4JUL4_9HYPH</name>
<dbReference type="InterPro" id="IPR003593">
    <property type="entry name" value="AAA+_ATPase"/>
</dbReference>
<dbReference type="PANTHER" id="PTHR37291">
    <property type="entry name" value="5-METHYLCYTOSINE-SPECIFIC RESTRICTION ENZYME B"/>
    <property type="match status" value="1"/>
</dbReference>
<dbReference type="Proteomes" id="UP001597327">
    <property type="component" value="Unassembled WGS sequence"/>
</dbReference>
<dbReference type="SUPFAM" id="SSF52540">
    <property type="entry name" value="P-loop containing nucleoside triphosphate hydrolases"/>
    <property type="match status" value="1"/>
</dbReference>
<protein>
    <submittedName>
        <fullName evidence="2">AAA family ATPase</fullName>
    </submittedName>
</protein>
<evidence type="ECO:0000259" key="1">
    <source>
        <dbReference type="SMART" id="SM00382"/>
    </source>
</evidence>
<dbReference type="EMBL" id="JBHUFA010000001">
    <property type="protein sequence ID" value="MFD1694951.1"/>
    <property type="molecule type" value="Genomic_DNA"/>
</dbReference>
<sequence length="660" mass="74301">MNGQQVETVLDVLVAEKKLERLSKPGRTKAVIYRCPNRRIFGVIPEAATGKLVFENEPNGQPLDWNMILSELRLTVSDQQLGTSGFTTQDTRALSYGRQRVVEVNSEEILRRLVDIYMLESSAGLNSRQNVPTEALGAPNATQEPTNLILFGPPGTGKTYATAFEAVRLCLGEMEAQDLDAQGRSELMQAYHELCKKGRIEFVTFHQSFSYEDFVEGLRPTTSDDGEETSSGGFSLQPHDGVFKRISERARLDAGEGAEGLRLDRDQLLFKLQVSNDEAGRNWAQQMIDGGFMATACGGDLDWSSNEFDLAPGSIFAVRQKVLMAIKDHWNEERDPEATGKDPNIELTYSFRSRTQIGNYVLLADASDRFIAIGRVISDYEFDPLMEETPHKRQIEWFGTGVENGSWKAVSGKRFSHHPYCRLSSAFDWEALEAIVFGDKAVRIDTVGRPHVLIVDEINRANISKVFGELITLLEGDKRIGMENEIRLKLPYSGQRFGVPANLHVIGTMNTADRSIALLDTALRRRFTFRELMPRPEVLPTNLDGLNLRKLLKTINDRIEYLFDREHQIGHAYFTGCRTRADVEAVIREKVIPLLAEYFYEDWSRVAMVLGDSFENSVGEGRFLTAEVLTPPPGLEADDLDAPRLRWRVNENFDLSEFAA</sequence>
<dbReference type="InterPro" id="IPR027417">
    <property type="entry name" value="P-loop_NTPase"/>
</dbReference>
<dbReference type="Pfam" id="PF07728">
    <property type="entry name" value="AAA_5"/>
    <property type="match status" value="1"/>
</dbReference>
<organism evidence="2 3">
    <name type="scientific">Roseibium aestuarii</name>
    <dbReference type="NCBI Taxonomy" id="2600299"/>
    <lineage>
        <taxon>Bacteria</taxon>
        <taxon>Pseudomonadati</taxon>
        <taxon>Pseudomonadota</taxon>
        <taxon>Alphaproteobacteria</taxon>
        <taxon>Hyphomicrobiales</taxon>
        <taxon>Stappiaceae</taxon>
        <taxon>Roseibium</taxon>
    </lineage>
</organism>
<comment type="caution">
    <text evidence="2">The sequence shown here is derived from an EMBL/GenBank/DDBJ whole genome shotgun (WGS) entry which is preliminary data.</text>
</comment>
<dbReference type="Gene3D" id="3.40.50.300">
    <property type="entry name" value="P-loop containing nucleotide triphosphate hydrolases"/>
    <property type="match status" value="1"/>
</dbReference>
<evidence type="ECO:0000313" key="2">
    <source>
        <dbReference type="EMBL" id="MFD1694951.1"/>
    </source>
</evidence>
<feature type="domain" description="AAA+ ATPase" evidence="1">
    <location>
        <begin position="144"/>
        <end position="537"/>
    </location>
</feature>
<gene>
    <name evidence="2" type="ORF">ACFSC7_05445</name>
</gene>
<keyword evidence="3" id="KW-1185">Reference proteome</keyword>
<reference evidence="3" key="1">
    <citation type="journal article" date="2019" name="Int. J. Syst. Evol. Microbiol.">
        <title>The Global Catalogue of Microorganisms (GCM) 10K type strain sequencing project: providing services to taxonomists for standard genome sequencing and annotation.</title>
        <authorList>
            <consortium name="The Broad Institute Genomics Platform"/>
            <consortium name="The Broad Institute Genome Sequencing Center for Infectious Disease"/>
            <person name="Wu L."/>
            <person name="Ma J."/>
        </authorList>
    </citation>
    <scope>NUCLEOTIDE SEQUENCE [LARGE SCALE GENOMIC DNA]</scope>
    <source>
        <strain evidence="3">JCM 3369</strain>
    </source>
</reference>
<accession>A0ABW4JUL4</accession>
<dbReference type="InterPro" id="IPR011704">
    <property type="entry name" value="ATPase_dyneun-rel_AAA"/>
</dbReference>